<dbReference type="SMART" id="SM00800">
    <property type="entry name" value="uDENN"/>
    <property type="match status" value="1"/>
</dbReference>
<accession>A0A6A5BZU6</accession>
<dbReference type="InterPro" id="IPR051696">
    <property type="entry name" value="DENN_Domain_GEFs"/>
</dbReference>
<dbReference type="GO" id="GO:0031410">
    <property type="term" value="C:cytoplasmic vesicle"/>
    <property type="evidence" value="ECO:0007669"/>
    <property type="project" value="TreeGrafter"/>
</dbReference>
<dbReference type="Pfam" id="PF03456">
    <property type="entry name" value="uDENN"/>
    <property type="match status" value="1"/>
</dbReference>
<evidence type="ECO:0000256" key="1">
    <source>
        <dbReference type="SAM" id="MobiDB-lite"/>
    </source>
</evidence>
<dbReference type="InterPro" id="IPR043153">
    <property type="entry name" value="DENN_C"/>
</dbReference>
<feature type="region of interest" description="Disordered" evidence="1">
    <location>
        <begin position="57"/>
        <end position="80"/>
    </location>
</feature>
<dbReference type="PANTHER" id="PTHR12296:SF21">
    <property type="entry name" value="DENN DOMAIN-CONTAINING PROTEIN 3"/>
    <property type="match status" value="1"/>
</dbReference>
<dbReference type="OrthoDB" id="10254350at2759"/>
<dbReference type="GO" id="GO:0032483">
    <property type="term" value="P:regulation of Rab protein signal transduction"/>
    <property type="evidence" value="ECO:0007669"/>
    <property type="project" value="TreeGrafter"/>
</dbReference>
<dbReference type="GeneID" id="68108225"/>
<proteinExistence type="predicted"/>
<gene>
    <name evidence="3" type="ORF">FDP41_001007</name>
</gene>
<keyword evidence="4" id="KW-1185">Reference proteome</keyword>
<dbReference type="Proteomes" id="UP000444721">
    <property type="component" value="Unassembled WGS sequence"/>
</dbReference>
<feature type="compositionally biased region" description="Low complexity" evidence="1">
    <location>
        <begin position="24"/>
        <end position="38"/>
    </location>
</feature>
<protein>
    <recommendedName>
        <fullName evidence="2">UDENN domain-containing protein</fullName>
    </recommendedName>
</protein>
<dbReference type="Gene3D" id="3.30.450.200">
    <property type="match status" value="1"/>
</dbReference>
<reference evidence="3 4" key="1">
    <citation type="journal article" date="2019" name="Sci. Rep.">
        <title>Nanopore sequencing improves the draft genome of the human pathogenic amoeba Naegleria fowleri.</title>
        <authorList>
            <person name="Liechti N."/>
            <person name="Schurch N."/>
            <person name="Bruggmann R."/>
            <person name="Wittwer M."/>
        </authorList>
    </citation>
    <scope>NUCLEOTIDE SEQUENCE [LARGE SCALE GENOMIC DNA]</scope>
    <source>
        <strain evidence="3 4">ATCC 30894</strain>
    </source>
</reference>
<dbReference type="SMART" id="SM00799">
    <property type="entry name" value="DENN"/>
    <property type="match status" value="1"/>
</dbReference>
<evidence type="ECO:0000313" key="3">
    <source>
        <dbReference type="EMBL" id="KAF0979854.1"/>
    </source>
</evidence>
<comment type="caution">
    <text evidence="3">The sequence shown here is derived from an EMBL/GenBank/DDBJ whole genome shotgun (WGS) entry which is preliminary data.</text>
</comment>
<dbReference type="EMBL" id="VFQX01000022">
    <property type="protein sequence ID" value="KAF0979854.1"/>
    <property type="molecule type" value="Genomic_DNA"/>
</dbReference>
<evidence type="ECO:0000259" key="2">
    <source>
        <dbReference type="PROSITE" id="PS50211"/>
    </source>
</evidence>
<dbReference type="Pfam" id="PF03455">
    <property type="entry name" value="dDENN"/>
    <property type="match status" value="1"/>
</dbReference>
<dbReference type="PANTHER" id="PTHR12296">
    <property type="entry name" value="DENN DOMAIN-CONTAINING PROTEIN 4"/>
    <property type="match status" value="1"/>
</dbReference>
<dbReference type="VEuPathDB" id="AmoebaDB:NF0013640"/>
<sequence>MTTRLVDYLAVVGTNLDPRDHLITTSTSTSTATTTTTTVPMMGGDEKRILFRDGPLKTEDEKDGEQDGENHDLEDVTTSTSTNEFNSNQILFTDKVKKPIILDRYPKEDFPNYPLSNEIPLFCFPSGEISISVDECTLPSFFTFVLTGSDGNKTYGACLNVWEEYNLDDLMLPSRKAQVDEDLISVVFDPIKTERKSSTIYMSKSICIISHYPFYNVFKFFLTQMYRISITPSKIPIERFISNFVSEVPLPSQGKVQVHYSIGDKEIYITRPPPNDLPLAELDFELLFSVLSLDNILILFDLILQERKILFISEHVGILTPVAEIICQLLFPFKWHHIYIPLLPAKCAEFLFAPVPFIMGIQRQSITNIEIPADVFQIDLDNNLIVCNKQQSIPNLPEKQKSKLKKTLSDIVKCRVDSSRSVEKRHFYDLAYSMAPLPDDIDPITGESYVFPTKEVRLAFFNFFVNLFGRYRTYFKDVDDTDKEYLINLDLEAHFRKKSFIAFLPEQAQPFMTIFLQTQSFERFLLDRLEKTNQHEVLLFDEHIIEKNNKDAFRFKKTPLHFITKNYSISKTLMSLSPDLSNLPATTEPYIYSRFPTSFDHGLFTKREYSQLLVSESEIKSDNEINLSWKACITTLSSLSGHGMPNSSSTDTSPRYVPFISSSSNNSKLGISNMLFDELSNSNYFNRFSFNTHSECYHCHHMCNENEIRTGWNLKSAQTYTTQCSMCKKPFVPRFEVYFTLDSASTEEQQTTTQLITSVEYLSPLVLRKEIDNLVSHDVKADSALVWQHPVLFWNLIVHFRSSPLPLSFIFPCIDWNEVITHLVTTLTQKSSAIIL</sequence>
<dbReference type="AlphaFoldDB" id="A0A6A5BZU6"/>
<organism evidence="3 4">
    <name type="scientific">Naegleria fowleri</name>
    <name type="common">Brain eating amoeba</name>
    <dbReference type="NCBI Taxonomy" id="5763"/>
    <lineage>
        <taxon>Eukaryota</taxon>
        <taxon>Discoba</taxon>
        <taxon>Heterolobosea</taxon>
        <taxon>Tetramitia</taxon>
        <taxon>Eutetramitia</taxon>
        <taxon>Vahlkampfiidae</taxon>
        <taxon>Naegleria</taxon>
    </lineage>
</organism>
<dbReference type="InterPro" id="IPR005113">
    <property type="entry name" value="uDENN_dom"/>
</dbReference>
<dbReference type="OMA" id="STIYMSK"/>
<name>A0A6A5BZU6_NAEFO</name>
<evidence type="ECO:0000313" key="4">
    <source>
        <dbReference type="Proteomes" id="UP000444721"/>
    </source>
</evidence>
<dbReference type="InterPro" id="IPR005112">
    <property type="entry name" value="dDENN_dom"/>
</dbReference>
<feature type="region of interest" description="Disordered" evidence="1">
    <location>
        <begin position="22"/>
        <end position="41"/>
    </location>
</feature>
<feature type="domain" description="UDENN" evidence="2">
    <location>
        <begin position="82"/>
        <end position="537"/>
    </location>
</feature>
<dbReference type="VEuPathDB" id="AmoebaDB:FDP41_001007"/>
<dbReference type="Pfam" id="PF02141">
    <property type="entry name" value="DENN"/>
    <property type="match status" value="1"/>
</dbReference>
<dbReference type="InterPro" id="IPR001194">
    <property type="entry name" value="cDENN_dom"/>
</dbReference>
<dbReference type="InterPro" id="IPR037516">
    <property type="entry name" value="Tripartite_DENN"/>
</dbReference>
<dbReference type="PROSITE" id="PS50211">
    <property type="entry name" value="DENN"/>
    <property type="match status" value="1"/>
</dbReference>
<dbReference type="SMART" id="SM00801">
    <property type="entry name" value="dDENN"/>
    <property type="match status" value="1"/>
</dbReference>
<dbReference type="VEuPathDB" id="AmoebaDB:NfTy_050000"/>
<dbReference type="RefSeq" id="XP_044564567.1">
    <property type="nucleotide sequence ID" value="XM_044700328.1"/>
</dbReference>
<dbReference type="Gene3D" id="3.40.50.11500">
    <property type="match status" value="1"/>
</dbReference>